<feature type="transmembrane region" description="Helical" evidence="9">
    <location>
        <begin position="239"/>
        <end position="264"/>
    </location>
</feature>
<evidence type="ECO:0000256" key="1">
    <source>
        <dbReference type="ARBA" id="ARBA00004651"/>
    </source>
</evidence>
<evidence type="ECO:0000256" key="6">
    <source>
        <dbReference type="ARBA" id="ARBA00023136"/>
    </source>
</evidence>
<protein>
    <submittedName>
        <fullName evidence="10">Glycosyltransferase 87 family protein</fullName>
    </submittedName>
</protein>
<keyword evidence="2" id="KW-1003">Cell membrane</keyword>
<keyword evidence="4 9" id="KW-0812">Transmembrane</keyword>
<keyword evidence="5 9" id="KW-1133">Transmembrane helix</keyword>
<dbReference type="Proteomes" id="UP001180556">
    <property type="component" value="Unassembled WGS sequence"/>
</dbReference>
<dbReference type="RefSeq" id="WP_311597952.1">
    <property type="nucleotide sequence ID" value="NZ_JAVRFG010000009.1"/>
</dbReference>
<dbReference type="EMBL" id="JAVRFG010000009">
    <property type="protein sequence ID" value="MDT0490684.1"/>
    <property type="molecule type" value="Genomic_DNA"/>
</dbReference>
<feature type="transmembrane region" description="Helical" evidence="9">
    <location>
        <begin position="78"/>
        <end position="98"/>
    </location>
</feature>
<sequence length="539" mass="55552">MPNQRGFTAPVTAMTGRIRRADRRKLWVCGWLLAGGWAAMFPLVSTVGTHRSWGVFAAAGYAGAALAACRLPRPRARTAALASAVLGAVVLPFLYLVLTGRAQLEVRVVERSAELLIQQATPYLTDPQELSEYTPYLPGMAFFGMPRALLGDGGWAVRLLGDARVWFAAALLLSLRAGRTVLRPAPGGSSPGGHRAYRTAAVVLVASPPVALSLCVSGVDLPLTGLCCLALALVLRNRPAAAGLVLAAACSLKWTAWPAVAVAASALGGAYGMRAAVRLVATAVAGTLVLVLPSALLAPGPMVQQVLAFPTGRGEVATPAASPLPGRLLADTGQFGWYTAVALLVCGGAAVAVSLVLRPPGTLVATADRLAVGMSIAFLLAPAGRFGYLALPLTLVVWARLESGRHAEGTPVLRKAVERRRRDAEQPTCPVPASTTGADRSVDHPARAAGTPAVGMSAAVGTPAVGTQADDRRSGGSWDPGSARRVPRPAPNPAAARPAPAPAHRGAAPTRPPSTSSAEPGPRSHRPAEASRRKQPRSS</sequence>
<evidence type="ECO:0000256" key="9">
    <source>
        <dbReference type="SAM" id="Phobius"/>
    </source>
</evidence>
<feature type="compositionally biased region" description="Low complexity" evidence="8">
    <location>
        <begin position="493"/>
        <end position="509"/>
    </location>
</feature>
<feature type="region of interest" description="Disordered" evidence="8">
    <location>
        <begin position="412"/>
        <end position="539"/>
    </location>
</feature>
<evidence type="ECO:0000256" key="7">
    <source>
        <dbReference type="ARBA" id="ARBA00024033"/>
    </source>
</evidence>
<gene>
    <name evidence="10" type="ORF">RM717_09215</name>
</gene>
<dbReference type="Pfam" id="PF09594">
    <property type="entry name" value="GT87"/>
    <property type="match status" value="1"/>
</dbReference>
<evidence type="ECO:0000313" key="11">
    <source>
        <dbReference type="Proteomes" id="UP001180556"/>
    </source>
</evidence>
<name>A0ABU2VYM0_9ACTN</name>
<feature type="transmembrane region" description="Helical" evidence="9">
    <location>
        <begin position="369"/>
        <end position="391"/>
    </location>
</feature>
<feature type="transmembrane region" description="Helical" evidence="9">
    <location>
        <begin position="26"/>
        <end position="47"/>
    </location>
</feature>
<keyword evidence="6 9" id="KW-0472">Membrane</keyword>
<evidence type="ECO:0000313" key="10">
    <source>
        <dbReference type="EMBL" id="MDT0490684.1"/>
    </source>
</evidence>
<evidence type="ECO:0000256" key="3">
    <source>
        <dbReference type="ARBA" id="ARBA00022679"/>
    </source>
</evidence>
<organism evidence="10 11">
    <name type="scientific">Streptomyces stephensoniae</name>
    <dbReference type="NCBI Taxonomy" id="3375367"/>
    <lineage>
        <taxon>Bacteria</taxon>
        <taxon>Bacillati</taxon>
        <taxon>Actinomycetota</taxon>
        <taxon>Actinomycetes</taxon>
        <taxon>Kitasatosporales</taxon>
        <taxon>Streptomycetaceae</taxon>
        <taxon>Streptomyces</taxon>
    </lineage>
</organism>
<proteinExistence type="inferred from homology"/>
<evidence type="ECO:0000256" key="8">
    <source>
        <dbReference type="SAM" id="MobiDB-lite"/>
    </source>
</evidence>
<reference evidence="11" key="1">
    <citation type="submission" date="2023-07" db="EMBL/GenBank/DDBJ databases">
        <title>30 novel species of actinomycetes from the DSMZ collection.</title>
        <authorList>
            <person name="Nouioui I."/>
        </authorList>
    </citation>
    <scope>NUCLEOTIDE SEQUENCE [LARGE SCALE GENOMIC DNA]</scope>
    <source>
        <strain evidence="11">DSM 40932</strain>
    </source>
</reference>
<accession>A0ABU2VYM0</accession>
<keyword evidence="3" id="KW-0808">Transferase</keyword>
<evidence type="ECO:0000256" key="4">
    <source>
        <dbReference type="ARBA" id="ARBA00022692"/>
    </source>
</evidence>
<feature type="transmembrane region" description="Helical" evidence="9">
    <location>
        <begin position="335"/>
        <end position="357"/>
    </location>
</feature>
<dbReference type="InterPro" id="IPR018584">
    <property type="entry name" value="GT87"/>
</dbReference>
<feature type="transmembrane region" description="Helical" evidence="9">
    <location>
        <begin position="53"/>
        <end position="71"/>
    </location>
</feature>
<evidence type="ECO:0000256" key="2">
    <source>
        <dbReference type="ARBA" id="ARBA00022475"/>
    </source>
</evidence>
<comment type="caution">
    <text evidence="10">The sequence shown here is derived from an EMBL/GenBank/DDBJ whole genome shotgun (WGS) entry which is preliminary data.</text>
</comment>
<evidence type="ECO:0000256" key="5">
    <source>
        <dbReference type="ARBA" id="ARBA00022989"/>
    </source>
</evidence>
<keyword evidence="11" id="KW-1185">Reference proteome</keyword>
<feature type="transmembrane region" description="Helical" evidence="9">
    <location>
        <begin position="276"/>
        <end position="298"/>
    </location>
</feature>
<comment type="subcellular location">
    <subcellularLocation>
        <location evidence="1">Cell membrane</location>
        <topology evidence="1">Multi-pass membrane protein</topology>
    </subcellularLocation>
</comment>
<comment type="similarity">
    <text evidence="7">Belongs to the glycosyltransferase 87 family.</text>
</comment>